<dbReference type="PRINTS" id="PR00105">
    <property type="entry name" value="C5METTRFRASE"/>
</dbReference>
<evidence type="ECO:0000313" key="9">
    <source>
        <dbReference type="EMBL" id="MET6999388.1"/>
    </source>
</evidence>
<dbReference type="Pfam" id="PF00145">
    <property type="entry name" value="DNA_methylase"/>
    <property type="match status" value="1"/>
</dbReference>
<dbReference type="PANTHER" id="PTHR46098">
    <property type="entry name" value="TRNA (CYTOSINE(38)-C(5))-METHYLTRANSFERASE"/>
    <property type="match status" value="1"/>
</dbReference>
<dbReference type="PROSITE" id="PS51679">
    <property type="entry name" value="SAM_MT_C5"/>
    <property type="match status" value="1"/>
</dbReference>
<protein>
    <recommendedName>
        <fullName evidence="1">DNA (cytosine-5-)-methyltransferase</fullName>
        <ecNumber evidence="1">2.1.1.37</ecNumber>
    </recommendedName>
</protein>
<accession>A0ABV2T8M7</accession>
<dbReference type="PANTHER" id="PTHR46098:SF1">
    <property type="entry name" value="TRNA (CYTOSINE(38)-C(5))-METHYLTRANSFERASE"/>
    <property type="match status" value="1"/>
</dbReference>
<gene>
    <name evidence="9" type="ORF">ABR189_18515</name>
</gene>
<comment type="caution">
    <text evidence="9">The sequence shown here is derived from an EMBL/GenBank/DDBJ whole genome shotgun (WGS) entry which is preliminary data.</text>
</comment>
<evidence type="ECO:0000256" key="1">
    <source>
        <dbReference type="ARBA" id="ARBA00011975"/>
    </source>
</evidence>
<dbReference type="InterPro" id="IPR050750">
    <property type="entry name" value="C5-MTase"/>
</dbReference>
<keyword evidence="10" id="KW-1185">Reference proteome</keyword>
<evidence type="ECO:0000256" key="5">
    <source>
        <dbReference type="ARBA" id="ARBA00022747"/>
    </source>
</evidence>
<dbReference type="GO" id="GO:0032259">
    <property type="term" value="P:methylation"/>
    <property type="evidence" value="ECO:0007669"/>
    <property type="project" value="UniProtKB-KW"/>
</dbReference>
<dbReference type="PROSITE" id="PS00095">
    <property type="entry name" value="C5_MTASE_2"/>
    <property type="match status" value="1"/>
</dbReference>
<dbReference type="InterPro" id="IPR018117">
    <property type="entry name" value="C5_DNA_meth_AS"/>
</dbReference>
<feature type="region of interest" description="Disordered" evidence="8">
    <location>
        <begin position="251"/>
        <end position="271"/>
    </location>
</feature>
<keyword evidence="2 7" id="KW-0489">Methyltransferase</keyword>
<keyword evidence="4 7" id="KW-0949">S-adenosyl-L-methionine</keyword>
<name>A0ABV2T8M7_9BACT</name>
<evidence type="ECO:0000256" key="7">
    <source>
        <dbReference type="PROSITE-ProRule" id="PRU01016"/>
    </source>
</evidence>
<evidence type="ECO:0000256" key="4">
    <source>
        <dbReference type="ARBA" id="ARBA00022691"/>
    </source>
</evidence>
<comment type="similarity">
    <text evidence="7">Belongs to the class I-like SAM-binding methyltransferase superfamily. C5-methyltransferase family.</text>
</comment>
<feature type="active site" evidence="7">
    <location>
        <position position="72"/>
    </location>
</feature>
<evidence type="ECO:0000256" key="8">
    <source>
        <dbReference type="SAM" id="MobiDB-lite"/>
    </source>
</evidence>
<keyword evidence="5" id="KW-0680">Restriction system</keyword>
<comment type="catalytic activity">
    <reaction evidence="6">
        <text>a 2'-deoxycytidine in DNA + S-adenosyl-L-methionine = a 5-methyl-2'-deoxycytidine in DNA + S-adenosyl-L-homocysteine + H(+)</text>
        <dbReference type="Rhea" id="RHEA:13681"/>
        <dbReference type="Rhea" id="RHEA-COMP:11369"/>
        <dbReference type="Rhea" id="RHEA-COMP:11370"/>
        <dbReference type="ChEBI" id="CHEBI:15378"/>
        <dbReference type="ChEBI" id="CHEBI:57856"/>
        <dbReference type="ChEBI" id="CHEBI:59789"/>
        <dbReference type="ChEBI" id="CHEBI:85452"/>
        <dbReference type="ChEBI" id="CHEBI:85454"/>
        <dbReference type="EC" id="2.1.1.37"/>
    </reaction>
</comment>
<evidence type="ECO:0000313" key="10">
    <source>
        <dbReference type="Proteomes" id="UP001549749"/>
    </source>
</evidence>
<dbReference type="RefSeq" id="WP_354661953.1">
    <property type="nucleotide sequence ID" value="NZ_JBEXAC010000002.1"/>
</dbReference>
<dbReference type="EMBL" id="JBEXAC010000002">
    <property type="protein sequence ID" value="MET6999388.1"/>
    <property type="molecule type" value="Genomic_DNA"/>
</dbReference>
<dbReference type="GO" id="GO:0008168">
    <property type="term" value="F:methyltransferase activity"/>
    <property type="evidence" value="ECO:0007669"/>
    <property type="project" value="UniProtKB-KW"/>
</dbReference>
<evidence type="ECO:0000256" key="6">
    <source>
        <dbReference type="ARBA" id="ARBA00047422"/>
    </source>
</evidence>
<dbReference type="Proteomes" id="UP001549749">
    <property type="component" value="Unassembled WGS sequence"/>
</dbReference>
<dbReference type="SUPFAM" id="SSF53335">
    <property type="entry name" value="S-adenosyl-L-methionine-dependent methyltransferases"/>
    <property type="match status" value="1"/>
</dbReference>
<proteinExistence type="inferred from homology"/>
<evidence type="ECO:0000256" key="2">
    <source>
        <dbReference type="ARBA" id="ARBA00022603"/>
    </source>
</evidence>
<keyword evidence="3 7" id="KW-0808">Transferase</keyword>
<dbReference type="PROSITE" id="PS00094">
    <property type="entry name" value="C5_MTASE_1"/>
    <property type="match status" value="1"/>
</dbReference>
<organism evidence="9 10">
    <name type="scientific">Chitinophaga defluvii</name>
    <dbReference type="NCBI Taxonomy" id="3163343"/>
    <lineage>
        <taxon>Bacteria</taxon>
        <taxon>Pseudomonadati</taxon>
        <taxon>Bacteroidota</taxon>
        <taxon>Chitinophagia</taxon>
        <taxon>Chitinophagales</taxon>
        <taxon>Chitinophagaceae</taxon>
        <taxon>Chitinophaga</taxon>
    </lineage>
</organism>
<dbReference type="InterPro" id="IPR031303">
    <property type="entry name" value="C5_meth_CS"/>
</dbReference>
<evidence type="ECO:0000256" key="3">
    <source>
        <dbReference type="ARBA" id="ARBA00022679"/>
    </source>
</evidence>
<dbReference type="EC" id="2.1.1.37" evidence="1"/>
<dbReference type="InterPro" id="IPR029063">
    <property type="entry name" value="SAM-dependent_MTases_sf"/>
</dbReference>
<dbReference type="InterPro" id="IPR001525">
    <property type="entry name" value="C5_MeTfrase"/>
</dbReference>
<reference evidence="9 10" key="1">
    <citation type="submission" date="2024-06" db="EMBL/GenBank/DDBJ databases">
        <title>Chitinophaga defluvii sp. nov., isolated from municipal sewage.</title>
        <authorList>
            <person name="Zhang L."/>
        </authorList>
    </citation>
    <scope>NUCLEOTIDE SEQUENCE [LARGE SCALE GENOMIC DNA]</scope>
    <source>
        <strain evidence="9 10">H8</strain>
    </source>
</reference>
<sequence length="378" mass="42565">MRHGSLFSGVGGFDLASKWMEWENVFQCEIDPFCRKVLACHFPKAKLFEDIKKMKGEQYYGTIDIISGGFPCQPFSLAGKRRGKNDDRYLWPEALRLITEIKPRWIVLENVAGLFSILEPETLSQVEVQAIELFSTGAHQERDTTILRVQRRVIGTIVSQISAAGYLFPQLIDGTPVVMCIPACSVGAPHRRDRVWIVAYANSIGSNVPQVTPINCQRIDGGQTWQETTGESSRCGSLAAGEIVTNSNSRFEQPTTQCERPVGEPQGNELRRGVGAVGESRAFTDSYFERLQRRMHPAESPIPGKFSIAHDSWDYRNAWQNFPVESPICRRNDGVSPHLVDTTFQKWRNNCIRAFGNAIVPQVAFQLFQAIQSVERRK</sequence>
<dbReference type="Gene3D" id="3.40.50.150">
    <property type="entry name" value="Vaccinia Virus protein VP39"/>
    <property type="match status" value="1"/>
</dbReference>